<evidence type="ECO:0000313" key="1">
    <source>
        <dbReference type="EMBL" id="QHT01037.1"/>
    </source>
</evidence>
<proteinExistence type="predicted"/>
<reference evidence="1" key="1">
    <citation type="journal article" date="2020" name="Nature">
        <title>Giant virus diversity and host interactions through global metagenomics.</title>
        <authorList>
            <person name="Schulz F."/>
            <person name="Roux S."/>
            <person name="Paez-Espino D."/>
            <person name="Jungbluth S."/>
            <person name="Walsh D.A."/>
            <person name="Denef V.J."/>
            <person name="McMahon K.D."/>
            <person name="Konstantinidis K.T."/>
            <person name="Eloe-Fadrosh E.A."/>
            <person name="Kyrpides N.C."/>
            <person name="Woyke T."/>
        </authorList>
    </citation>
    <scope>NUCLEOTIDE SEQUENCE</scope>
    <source>
        <strain evidence="1">GVMAG-M-3300020192-26</strain>
    </source>
</reference>
<organism evidence="1">
    <name type="scientific">viral metagenome</name>
    <dbReference type="NCBI Taxonomy" id="1070528"/>
    <lineage>
        <taxon>unclassified sequences</taxon>
        <taxon>metagenomes</taxon>
        <taxon>organismal metagenomes</taxon>
    </lineage>
</organism>
<dbReference type="EMBL" id="MN739362">
    <property type="protein sequence ID" value="QHT01037.1"/>
    <property type="molecule type" value="Genomic_DNA"/>
</dbReference>
<sequence length="453" mass="53064">MYSTFKDINDMSAADIQEKLNSGSYMSSNTRKTLTDRLNMLSENGSYTKKKEAGAQKPQSKSINDAMFPTFITVESKSMNSLDFAKFAKNESSHSQELLNKDININYDEISKIYDDFAFLRLKLYHNELYNKTRILCAIKLVKHYGAKQFHDHFEYDKLKQREEMTRERILVCEKLIFLCEYIKQIEKLYTSFNQEMFKFVIENKAFIFQIKYSLGNHESMEFIEETLNILIQRLIERNFDAYSQDLIQKILIDSQRILKNIVTQYDPHLECEYYVSLNSTITNYVISPIGISTNYYVDTDNNFAHYQLDISDRRLQEITISQLEAIFNEKYDSQCDDFFVIYDGSKKIRMNCVISGRDFIKAGTFNISNMPPHVRTFSSIISNRNGEPSFLPQNTKKCVSNWYRKENNLGCTNQQFVDAVFDELLELDKHGILRANMKKPFRVLASKTSRAI</sequence>
<name>A0A6C0C9J4_9ZZZZ</name>
<protein>
    <submittedName>
        <fullName evidence="1">Uncharacterized protein</fullName>
    </submittedName>
</protein>
<dbReference type="AlphaFoldDB" id="A0A6C0C9J4"/>
<accession>A0A6C0C9J4</accession>